<dbReference type="PROSITE" id="PS51257">
    <property type="entry name" value="PROKAR_LIPOPROTEIN"/>
    <property type="match status" value="1"/>
</dbReference>
<evidence type="ECO:0000259" key="2">
    <source>
        <dbReference type="Pfam" id="PF17680"/>
    </source>
</evidence>
<proteinExistence type="predicted"/>
<organism evidence="3 4">
    <name type="scientific">Candidatus Magnetominusculus xianensis</name>
    <dbReference type="NCBI Taxonomy" id="1748249"/>
    <lineage>
        <taxon>Bacteria</taxon>
        <taxon>Pseudomonadati</taxon>
        <taxon>Nitrospirota</taxon>
        <taxon>Nitrospiria</taxon>
        <taxon>Nitrospirales</taxon>
        <taxon>Nitrospiraceae</taxon>
        <taxon>Candidatus Magnetominusculus</taxon>
    </lineage>
</organism>
<dbReference type="InterPro" id="IPR041215">
    <property type="entry name" value="FlgO_dom"/>
</dbReference>
<protein>
    <recommendedName>
        <fullName evidence="2">FlgO domain-containing protein</fullName>
    </recommendedName>
</protein>
<evidence type="ECO:0000256" key="1">
    <source>
        <dbReference type="SAM" id="MobiDB-lite"/>
    </source>
</evidence>
<dbReference type="Pfam" id="PF17680">
    <property type="entry name" value="FlgO"/>
    <property type="match status" value="1"/>
</dbReference>
<keyword evidence="4" id="KW-1185">Reference proteome</keyword>
<feature type="region of interest" description="Disordered" evidence="1">
    <location>
        <begin position="212"/>
        <end position="236"/>
    </location>
</feature>
<sequence>MKTNENTMGVPMVTKALKAMAAATALTILCGCSTYKAVEKVAVGPPSGPHTGYHDGMFNVYDDLDSAAKDMANGLSFSARIETDRVYSPQISPILITTFVDVNDIRQTSPLGRAFSELLMTYLQLNYFDVIEMRMGNVIDIDKKNGEFVLTRDVRDLAARENAMSVLVGTYTVTGKSVIFNGRIINLKDSTLYSAWSTRMVETKELKKLLKNTGGQGQLPDSAPVFERPPVSGNAK</sequence>
<evidence type="ECO:0000313" key="4">
    <source>
        <dbReference type="Proteomes" id="UP000060487"/>
    </source>
</evidence>
<dbReference type="RefSeq" id="WP_085053461.1">
    <property type="nucleotide sequence ID" value="NZ_LNQR01000116.1"/>
</dbReference>
<comment type="caution">
    <text evidence="3">The sequence shown here is derived from an EMBL/GenBank/DDBJ whole genome shotgun (WGS) entry which is preliminary data.</text>
</comment>
<feature type="domain" description="FlgO" evidence="2">
    <location>
        <begin position="86"/>
        <end position="199"/>
    </location>
</feature>
<reference evidence="3 4" key="1">
    <citation type="submission" date="2015-11" db="EMBL/GenBank/DDBJ databases">
        <authorList>
            <person name="Lin W."/>
        </authorList>
    </citation>
    <scope>NUCLEOTIDE SEQUENCE [LARGE SCALE GENOMIC DNA]</scope>
    <source>
        <strain evidence="3 4">HCH-1</strain>
    </source>
</reference>
<name>A0ABR5SBX0_9BACT</name>
<dbReference type="EMBL" id="LNQR01000116">
    <property type="protein sequence ID" value="KWT78338.1"/>
    <property type="molecule type" value="Genomic_DNA"/>
</dbReference>
<dbReference type="Proteomes" id="UP000060487">
    <property type="component" value="Unassembled WGS sequence"/>
</dbReference>
<gene>
    <name evidence="3" type="ORF">ASN18_2843</name>
</gene>
<accession>A0ABR5SBX0</accession>
<evidence type="ECO:0000313" key="3">
    <source>
        <dbReference type="EMBL" id="KWT78338.1"/>
    </source>
</evidence>